<feature type="binding site" evidence="4">
    <location>
        <position position="264"/>
    </location>
    <ligand>
        <name>S-adenosyl-L-methionine</name>
        <dbReference type="ChEBI" id="CHEBI:59789"/>
    </ligand>
</feature>
<evidence type="ECO:0000259" key="5">
    <source>
        <dbReference type="PROSITE" id="PS50926"/>
    </source>
</evidence>
<dbReference type="EMBL" id="QXTG01000003">
    <property type="protein sequence ID" value="RIX26564.1"/>
    <property type="molecule type" value="Genomic_DNA"/>
</dbReference>
<evidence type="ECO:0000256" key="1">
    <source>
        <dbReference type="ARBA" id="ARBA00022603"/>
    </source>
</evidence>
<dbReference type="InterPro" id="IPR010280">
    <property type="entry name" value="U5_MeTrfase_fam"/>
</dbReference>
<protein>
    <submittedName>
        <fullName evidence="6">Class I SAM-dependent RNA methyltransferase</fullName>
    </submittedName>
</protein>
<dbReference type="Gene3D" id="2.40.50.140">
    <property type="entry name" value="Nucleic acid-binding proteins"/>
    <property type="match status" value="1"/>
</dbReference>
<dbReference type="PROSITE" id="PS51687">
    <property type="entry name" value="SAM_MT_RNA_M5U"/>
    <property type="match status" value="1"/>
</dbReference>
<evidence type="ECO:0000313" key="6">
    <source>
        <dbReference type="EMBL" id="RIX26564.1"/>
    </source>
</evidence>
<dbReference type="Gene3D" id="3.40.50.150">
    <property type="entry name" value="Vaccinia Virus protein VP39"/>
    <property type="match status" value="2"/>
</dbReference>
<comment type="similarity">
    <text evidence="4">Belongs to the class I-like SAM-binding methyltransferase superfamily. RNA M5U methyltransferase family.</text>
</comment>
<organism evidence="6 7">
    <name type="scientific">Amnibacterium setariae</name>
    <dbReference type="NCBI Taxonomy" id="2306585"/>
    <lineage>
        <taxon>Bacteria</taxon>
        <taxon>Bacillati</taxon>
        <taxon>Actinomycetota</taxon>
        <taxon>Actinomycetes</taxon>
        <taxon>Micrococcales</taxon>
        <taxon>Microbacteriaceae</taxon>
        <taxon>Amnibacterium</taxon>
    </lineage>
</organism>
<evidence type="ECO:0000256" key="3">
    <source>
        <dbReference type="ARBA" id="ARBA00022691"/>
    </source>
</evidence>
<dbReference type="GO" id="GO:0070475">
    <property type="term" value="P:rRNA base methylation"/>
    <property type="evidence" value="ECO:0007669"/>
    <property type="project" value="TreeGrafter"/>
</dbReference>
<feature type="binding site" evidence="4">
    <location>
        <position position="286"/>
    </location>
    <ligand>
        <name>S-adenosyl-L-methionine</name>
        <dbReference type="ChEBI" id="CHEBI:59789"/>
    </ligand>
</feature>
<dbReference type="Gene3D" id="2.40.50.1070">
    <property type="match status" value="1"/>
</dbReference>
<comment type="caution">
    <text evidence="6">The sequence shown here is derived from an EMBL/GenBank/DDBJ whole genome shotgun (WGS) entry which is preliminary data.</text>
</comment>
<dbReference type="PANTHER" id="PTHR11061:SF30">
    <property type="entry name" value="TRNA (URACIL(54)-C(5))-METHYLTRANSFERASE"/>
    <property type="match status" value="1"/>
</dbReference>
<sequence length="402" mass="42610">MADEARGREVELDVLRIAHGGVAVAELDGRVVFVADSLPGERVLARITDDRHDRFWRADAVRVLEPSPDRVPHVWAAAAIDRDPAQRAGGAEFGHIAPARQRRLKTEVLRDALQRIGGLTAEQVAALDPAVAAVPGREDGIRSRTRVRLHVDRSGRVGPFAARSKRVVPVDDLPLAVEAAERLLPRRARGRELDLVASGSGAFAAGPRDARGPVVERVGEREFRLEALGFWQVHPAAPAVLTGAVRRAVDPALLDPDADNLDLYGGVGLLAAALAGDGDVRVTTVESEPRASAHAAANLADLPRARAVAARVDAFLTGEPVPRPGATVLLDPPRSGAGADVVAAIADARPAQVVYVACDPVALARDLGVFASRGWRPATLEAFDLFPNTHHLEAVARLVPDA</sequence>
<dbReference type="OrthoDB" id="9804590at2"/>
<dbReference type="SUPFAM" id="SSF53335">
    <property type="entry name" value="S-adenosyl-L-methionine-dependent methyltransferases"/>
    <property type="match status" value="1"/>
</dbReference>
<dbReference type="SUPFAM" id="SSF50249">
    <property type="entry name" value="Nucleic acid-binding proteins"/>
    <property type="match status" value="1"/>
</dbReference>
<dbReference type="GO" id="GO:0070041">
    <property type="term" value="F:rRNA (uridine-C5-)-methyltransferase activity"/>
    <property type="evidence" value="ECO:0007669"/>
    <property type="project" value="TreeGrafter"/>
</dbReference>
<dbReference type="AlphaFoldDB" id="A0A3A1TUG5"/>
<dbReference type="Proteomes" id="UP000265742">
    <property type="component" value="Unassembled WGS sequence"/>
</dbReference>
<keyword evidence="1 4" id="KW-0489">Methyltransferase</keyword>
<evidence type="ECO:0000256" key="2">
    <source>
        <dbReference type="ARBA" id="ARBA00022679"/>
    </source>
</evidence>
<gene>
    <name evidence="6" type="ORF">D1781_16715</name>
</gene>
<evidence type="ECO:0000256" key="4">
    <source>
        <dbReference type="PROSITE-ProRule" id="PRU01024"/>
    </source>
</evidence>
<reference evidence="7" key="1">
    <citation type="submission" date="2018-09" db="EMBL/GenBank/DDBJ databases">
        <authorList>
            <person name="Kim I."/>
        </authorList>
    </citation>
    <scope>NUCLEOTIDE SEQUENCE [LARGE SCALE GENOMIC DNA]</scope>
    <source>
        <strain evidence="7">DD4a</strain>
    </source>
</reference>
<dbReference type="InterPro" id="IPR029063">
    <property type="entry name" value="SAM-dependent_MTases_sf"/>
</dbReference>
<dbReference type="Pfam" id="PF05958">
    <property type="entry name" value="tRNA_U5-meth_tr"/>
    <property type="match status" value="1"/>
</dbReference>
<dbReference type="InterPro" id="IPR012340">
    <property type="entry name" value="NA-bd_OB-fold"/>
</dbReference>
<keyword evidence="7" id="KW-1185">Reference proteome</keyword>
<dbReference type="RefSeq" id="WP_119483639.1">
    <property type="nucleotide sequence ID" value="NZ_QXTG01000003.1"/>
</dbReference>
<evidence type="ECO:0000313" key="7">
    <source>
        <dbReference type="Proteomes" id="UP000265742"/>
    </source>
</evidence>
<feature type="active site" description="Nucleophile" evidence="4">
    <location>
        <position position="358"/>
    </location>
</feature>
<dbReference type="PANTHER" id="PTHR11061">
    <property type="entry name" value="RNA M5U METHYLTRANSFERASE"/>
    <property type="match status" value="1"/>
</dbReference>
<keyword evidence="2 4" id="KW-0808">Transferase</keyword>
<feature type="binding site" evidence="4">
    <location>
        <position position="232"/>
    </location>
    <ligand>
        <name>S-adenosyl-L-methionine</name>
        <dbReference type="ChEBI" id="CHEBI:59789"/>
    </ligand>
</feature>
<feature type="domain" description="TRAM" evidence="5">
    <location>
        <begin position="3"/>
        <end position="62"/>
    </location>
</feature>
<proteinExistence type="inferred from homology"/>
<keyword evidence="3 4" id="KW-0949">S-adenosyl-L-methionine</keyword>
<dbReference type="PROSITE" id="PS50926">
    <property type="entry name" value="TRAM"/>
    <property type="match status" value="1"/>
</dbReference>
<dbReference type="InterPro" id="IPR002792">
    <property type="entry name" value="TRAM_dom"/>
</dbReference>
<name>A0A3A1TUG5_9MICO</name>
<accession>A0A3A1TUG5</accession>
<feature type="binding site" evidence="4">
    <location>
        <position position="331"/>
    </location>
    <ligand>
        <name>S-adenosyl-L-methionine</name>
        <dbReference type="ChEBI" id="CHEBI:59789"/>
    </ligand>
</feature>